<name>A0AB73B6A5_CORFL</name>
<dbReference type="InterPro" id="IPR037185">
    <property type="entry name" value="EmrE-like"/>
</dbReference>
<feature type="chain" id="PRO_5044498676" description="EamA domain-containing protein" evidence="8">
    <location>
        <begin position="22"/>
        <end position="322"/>
    </location>
</feature>
<feature type="transmembrane region" description="Helical" evidence="7">
    <location>
        <begin position="231"/>
        <end position="251"/>
    </location>
</feature>
<dbReference type="Pfam" id="PF00892">
    <property type="entry name" value="EamA"/>
    <property type="match status" value="1"/>
</dbReference>
<dbReference type="Proteomes" id="UP000315353">
    <property type="component" value="Unassembled WGS sequence"/>
</dbReference>
<dbReference type="PANTHER" id="PTHR32322">
    <property type="entry name" value="INNER MEMBRANE TRANSPORTER"/>
    <property type="match status" value="1"/>
</dbReference>
<dbReference type="RefSeq" id="WP_075729184.1">
    <property type="nucleotide sequence ID" value="NZ_BJNB01000008.1"/>
</dbReference>
<dbReference type="EMBL" id="BJNB01000008">
    <property type="protein sequence ID" value="GEB97261.1"/>
    <property type="molecule type" value="Genomic_DNA"/>
</dbReference>
<feature type="domain" description="EamA" evidence="9">
    <location>
        <begin position="141"/>
        <end position="271"/>
    </location>
</feature>
<dbReference type="SUPFAM" id="SSF103481">
    <property type="entry name" value="Multidrug resistance efflux transporter EmrE"/>
    <property type="match status" value="2"/>
</dbReference>
<dbReference type="GO" id="GO:0016020">
    <property type="term" value="C:membrane"/>
    <property type="evidence" value="ECO:0007669"/>
    <property type="project" value="UniProtKB-SubCell"/>
</dbReference>
<comment type="similarity">
    <text evidence="2">Belongs to the EamA transporter family.</text>
</comment>
<evidence type="ECO:0000256" key="4">
    <source>
        <dbReference type="ARBA" id="ARBA00022989"/>
    </source>
</evidence>
<dbReference type="InterPro" id="IPR000620">
    <property type="entry name" value="EamA_dom"/>
</dbReference>
<evidence type="ECO:0000256" key="8">
    <source>
        <dbReference type="SAM" id="SignalP"/>
    </source>
</evidence>
<feature type="transmembrane region" description="Helical" evidence="7">
    <location>
        <begin position="171"/>
        <end position="188"/>
    </location>
</feature>
<accession>A0AB73B6A5</accession>
<keyword evidence="8" id="KW-0732">Signal</keyword>
<proteinExistence type="inferred from homology"/>
<evidence type="ECO:0000256" key="3">
    <source>
        <dbReference type="ARBA" id="ARBA00022692"/>
    </source>
</evidence>
<evidence type="ECO:0000256" key="5">
    <source>
        <dbReference type="ARBA" id="ARBA00023136"/>
    </source>
</evidence>
<feature type="region of interest" description="Disordered" evidence="6">
    <location>
        <begin position="295"/>
        <end position="322"/>
    </location>
</feature>
<feature type="transmembrane region" description="Helical" evidence="7">
    <location>
        <begin position="64"/>
        <end position="84"/>
    </location>
</feature>
<keyword evidence="3 7" id="KW-0812">Transmembrane</keyword>
<dbReference type="AlphaFoldDB" id="A0AB73B6A5"/>
<evidence type="ECO:0000256" key="1">
    <source>
        <dbReference type="ARBA" id="ARBA00004141"/>
    </source>
</evidence>
<evidence type="ECO:0000313" key="11">
    <source>
        <dbReference type="Proteomes" id="UP000315353"/>
    </source>
</evidence>
<dbReference type="InterPro" id="IPR050638">
    <property type="entry name" value="AA-Vitamin_Transporters"/>
</dbReference>
<gene>
    <name evidence="10" type="ORF">CFL01nite_07560</name>
</gene>
<organism evidence="10 11">
    <name type="scientific">Corynebacterium flavescens</name>
    <dbReference type="NCBI Taxonomy" id="28028"/>
    <lineage>
        <taxon>Bacteria</taxon>
        <taxon>Bacillati</taxon>
        <taxon>Actinomycetota</taxon>
        <taxon>Actinomycetes</taxon>
        <taxon>Mycobacteriales</taxon>
        <taxon>Corynebacteriaceae</taxon>
        <taxon>Corynebacterium</taxon>
    </lineage>
</organism>
<feature type="transmembrane region" description="Helical" evidence="7">
    <location>
        <begin position="200"/>
        <end position="219"/>
    </location>
</feature>
<feature type="transmembrane region" description="Helical" evidence="7">
    <location>
        <begin position="257"/>
        <end position="282"/>
    </location>
</feature>
<comment type="caution">
    <text evidence="10">The sequence shown here is derived from an EMBL/GenBank/DDBJ whole genome shotgun (WGS) entry which is preliminary data.</text>
</comment>
<reference evidence="10 11" key="1">
    <citation type="submission" date="2019-06" db="EMBL/GenBank/DDBJ databases">
        <title>Whole genome shotgun sequence of Corynebacterium flavescens NBRC 14136.</title>
        <authorList>
            <person name="Hosoyama A."/>
            <person name="Uohara A."/>
            <person name="Ohji S."/>
            <person name="Ichikawa N."/>
        </authorList>
    </citation>
    <scope>NUCLEOTIDE SEQUENCE [LARGE SCALE GENOMIC DNA]</scope>
    <source>
        <strain evidence="10 11">NBRC 14136</strain>
    </source>
</reference>
<protein>
    <recommendedName>
        <fullName evidence="9">EamA domain-containing protein</fullName>
    </recommendedName>
</protein>
<feature type="transmembrane region" description="Helical" evidence="7">
    <location>
        <begin position="90"/>
        <end position="108"/>
    </location>
</feature>
<feature type="signal peptide" evidence="8">
    <location>
        <begin position="1"/>
        <end position="21"/>
    </location>
</feature>
<keyword evidence="4 7" id="KW-1133">Transmembrane helix</keyword>
<feature type="transmembrane region" description="Helical" evidence="7">
    <location>
        <begin position="34"/>
        <end position="52"/>
    </location>
</feature>
<evidence type="ECO:0000256" key="2">
    <source>
        <dbReference type="ARBA" id="ARBA00007362"/>
    </source>
</evidence>
<keyword evidence="5 7" id="KW-0472">Membrane</keyword>
<evidence type="ECO:0000313" key="10">
    <source>
        <dbReference type="EMBL" id="GEB97261.1"/>
    </source>
</evidence>
<feature type="transmembrane region" description="Helical" evidence="7">
    <location>
        <begin position="115"/>
        <end position="135"/>
    </location>
</feature>
<dbReference type="PANTHER" id="PTHR32322:SF2">
    <property type="entry name" value="EAMA DOMAIN-CONTAINING PROTEIN"/>
    <property type="match status" value="1"/>
</dbReference>
<feature type="compositionally biased region" description="Basic and acidic residues" evidence="6">
    <location>
        <begin position="303"/>
        <end position="312"/>
    </location>
</feature>
<comment type="subcellular location">
    <subcellularLocation>
        <location evidence="1">Membrane</location>
        <topology evidence="1">Multi-pass membrane protein</topology>
    </subcellularLocation>
</comment>
<dbReference type="GeneID" id="82879609"/>
<evidence type="ECO:0000256" key="7">
    <source>
        <dbReference type="SAM" id="Phobius"/>
    </source>
</evidence>
<feature type="transmembrane region" description="Helical" evidence="7">
    <location>
        <begin position="141"/>
        <end position="159"/>
    </location>
</feature>
<evidence type="ECO:0000256" key="6">
    <source>
        <dbReference type="SAM" id="MobiDB-lite"/>
    </source>
</evidence>
<sequence>MKSPVAILCVISSCISLQLGAALATQLFPHAGPWATASLRLLIAASFLLVLTRPKVWTWSREQWVSVLWLGISLGLMNGFFYAAIARIPLGVAVTIEFLGPLLLAAVLSRSARDFTCVALAVTGMALLGFDSLTNNPLDEIGVILVLIAGASWAFYILSSKKTGRLIPGQGGLAVALAIGGLGLLPAGGSGTLVIINDPYLLLMAIGTGILASLIPYSLELVALRRLAANTFSILIALEPVFAAMFGWLLLSQGITTFKLLAIALVVIASIGQAVVLPSVPLRMHRVRRLRIPRRAHTRAQGSKKDPMRVDPAKPAPAHIES</sequence>
<evidence type="ECO:0000259" key="9">
    <source>
        <dbReference type="Pfam" id="PF00892"/>
    </source>
</evidence>